<proteinExistence type="predicted"/>
<dbReference type="PANTHER" id="PTHR47271">
    <property type="entry name" value="ARGININE DEIMINASE"/>
    <property type="match status" value="1"/>
</dbReference>
<dbReference type="EMBL" id="UETB01000002">
    <property type="protein sequence ID" value="SSA39199.1"/>
    <property type="molecule type" value="Genomic_DNA"/>
</dbReference>
<dbReference type="Proteomes" id="UP000250222">
    <property type="component" value="Unassembled WGS sequence"/>
</dbReference>
<dbReference type="GO" id="GO:0019546">
    <property type="term" value="P:L-arginine deiminase pathway"/>
    <property type="evidence" value="ECO:0007669"/>
    <property type="project" value="TreeGrafter"/>
</dbReference>
<keyword evidence="2" id="KW-1185">Reference proteome</keyword>
<dbReference type="PANTHER" id="PTHR47271:SF2">
    <property type="entry name" value="ARGININE DEIMINASE"/>
    <property type="match status" value="1"/>
</dbReference>
<sequence length="257" mass="28237">MCRPTHFTVSYEINPWMHPTVPTDTDLAVAQWQELHDTYVRLGHRIELIDPVEGLPDMVYAANGGLVSDGVMYTAKFTYPQRMPEGPAYAQWFTDHGYRVHTATETNEGEGDILTVGDYVLAGTGFRTSTASHTELQEVIGKPVITLRLVDPRFYHLDTALMVLSDTEIAYYPEAFSEGSRRVLERLFPDAIVATEADAVVLGLNGVSDGRHVIHNPRATDLAAALSERGFEPIGIDTSELLKGGGGAKCCTLEIRA</sequence>
<gene>
    <name evidence="1" type="ORF">SAMN05216184_102118</name>
</gene>
<dbReference type="AlphaFoldDB" id="A0A2Y9A9F3"/>
<dbReference type="NCBIfam" id="NF045659">
    <property type="entry name" value="DiMArgaseDdahMtb"/>
    <property type="match status" value="1"/>
</dbReference>
<evidence type="ECO:0000313" key="1">
    <source>
        <dbReference type="EMBL" id="SSA39199.1"/>
    </source>
</evidence>
<organism evidence="1 2">
    <name type="scientific">Georgenia satyanarayanai</name>
    <dbReference type="NCBI Taxonomy" id="860221"/>
    <lineage>
        <taxon>Bacteria</taxon>
        <taxon>Bacillati</taxon>
        <taxon>Actinomycetota</taxon>
        <taxon>Actinomycetes</taxon>
        <taxon>Micrococcales</taxon>
        <taxon>Bogoriellaceae</taxon>
        <taxon>Georgenia</taxon>
    </lineage>
</organism>
<reference evidence="1 2" key="1">
    <citation type="submission" date="2016-10" db="EMBL/GenBank/DDBJ databases">
        <authorList>
            <person name="Cai Z."/>
        </authorList>
    </citation>
    <scope>NUCLEOTIDE SEQUENCE [LARGE SCALE GENOMIC DNA]</scope>
    <source>
        <strain evidence="1 2">CGMCC 1.10826</strain>
    </source>
</reference>
<dbReference type="Gene3D" id="3.75.10.10">
    <property type="entry name" value="L-arginine/glycine Amidinotransferase, Chain A"/>
    <property type="match status" value="1"/>
</dbReference>
<protein>
    <submittedName>
        <fullName evidence="1">N-Dimethylarginine dimethylaminohydrolase</fullName>
    </submittedName>
</protein>
<dbReference type="Pfam" id="PF19420">
    <property type="entry name" value="DDAH_eukar"/>
    <property type="match status" value="1"/>
</dbReference>
<keyword evidence="1" id="KW-0378">Hydrolase</keyword>
<accession>A0A2Y9A9F3</accession>
<dbReference type="GO" id="GO:0016990">
    <property type="term" value="F:arginine deiminase activity"/>
    <property type="evidence" value="ECO:0007669"/>
    <property type="project" value="TreeGrafter"/>
</dbReference>
<dbReference type="OrthoDB" id="9814070at2"/>
<dbReference type="SUPFAM" id="SSF55909">
    <property type="entry name" value="Pentein"/>
    <property type="match status" value="1"/>
</dbReference>
<evidence type="ECO:0000313" key="2">
    <source>
        <dbReference type="Proteomes" id="UP000250222"/>
    </source>
</evidence>
<name>A0A2Y9A9F3_9MICO</name>